<dbReference type="EMBL" id="BKCJ010000181">
    <property type="protein sequence ID" value="GEU30716.1"/>
    <property type="molecule type" value="Genomic_DNA"/>
</dbReference>
<evidence type="ECO:0000313" key="2">
    <source>
        <dbReference type="EMBL" id="GEU30716.1"/>
    </source>
</evidence>
<keyword evidence="2" id="KW-0808">Transferase</keyword>
<dbReference type="PANTHER" id="PTHR33116">
    <property type="entry name" value="REVERSE TRANSCRIPTASE ZINC-BINDING DOMAIN-CONTAINING PROTEIN-RELATED-RELATED"/>
    <property type="match status" value="1"/>
</dbReference>
<reference evidence="2" key="1">
    <citation type="journal article" date="2019" name="Sci. Rep.">
        <title>Draft genome of Tanacetum cinerariifolium, the natural source of mosquito coil.</title>
        <authorList>
            <person name="Yamashiro T."/>
            <person name="Shiraishi A."/>
            <person name="Satake H."/>
            <person name="Nakayama K."/>
        </authorList>
    </citation>
    <scope>NUCLEOTIDE SEQUENCE</scope>
</reference>
<gene>
    <name evidence="2" type="ORF">Tci_002694</name>
</gene>
<accession>A0A6L2J1N6</accession>
<organism evidence="2">
    <name type="scientific">Tanacetum cinerariifolium</name>
    <name type="common">Dalmatian daisy</name>
    <name type="synonym">Chrysanthemum cinerariifolium</name>
    <dbReference type="NCBI Taxonomy" id="118510"/>
    <lineage>
        <taxon>Eukaryota</taxon>
        <taxon>Viridiplantae</taxon>
        <taxon>Streptophyta</taxon>
        <taxon>Embryophyta</taxon>
        <taxon>Tracheophyta</taxon>
        <taxon>Spermatophyta</taxon>
        <taxon>Magnoliopsida</taxon>
        <taxon>eudicotyledons</taxon>
        <taxon>Gunneridae</taxon>
        <taxon>Pentapetalae</taxon>
        <taxon>asterids</taxon>
        <taxon>campanulids</taxon>
        <taxon>Asterales</taxon>
        <taxon>Asteraceae</taxon>
        <taxon>Asteroideae</taxon>
        <taxon>Anthemideae</taxon>
        <taxon>Anthemidinae</taxon>
        <taxon>Tanacetum</taxon>
    </lineage>
</organism>
<protein>
    <submittedName>
        <fullName evidence="2">RNA-directed DNA polymerase, eukaryota</fullName>
    </submittedName>
</protein>
<sequence>MKKVSDRVLDRLRHDGFRSVGLDVFRSVVTLCSIRSVEAVKKDCTVVDKLQVPLDLSLRRSVRGGAEAHQLDQLQELTSSMVLADSVDRWYWDLNGNGIFCVKDVRKLLDDSFLPKDANATKWIKSIPIKINVFAWKVYLDRLPTRLNLIRQGIQVPSLSCPICNVAHEDLSHLLFSCSMASGFVRLVCRWWGLGWMPLGSYSDRLSWFKSIKLGSNPKGLLEGVFYVTWWSLWNFRNQLLFAGKNPRKDVIFDDIVERSFIWCSARCNRTFSWDSWLQHPSLISL</sequence>
<dbReference type="AlphaFoldDB" id="A0A6L2J1N6"/>
<name>A0A6L2J1N6_TANCI</name>
<dbReference type="GO" id="GO:0003964">
    <property type="term" value="F:RNA-directed DNA polymerase activity"/>
    <property type="evidence" value="ECO:0007669"/>
    <property type="project" value="UniProtKB-KW"/>
</dbReference>
<keyword evidence="2" id="KW-0548">Nucleotidyltransferase</keyword>
<feature type="domain" description="Reverse transcriptase zinc-binding" evidence="1">
    <location>
        <begin position="117"/>
        <end position="182"/>
    </location>
</feature>
<dbReference type="InterPro" id="IPR026960">
    <property type="entry name" value="RVT-Znf"/>
</dbReference>
<dbReference type="Pfam" id="PF13966">
    <property type="entry name" value="zf-RVT"/>
    <property type="match status" value="1"/>
</dbReference>
<dbReference type="PANTHER" id="PTHR33116:SF78">
    <property type="entry name" value="OS12G0587133 PROTEIN"/>
    <property type="match status" value="1"/>
</dbReference>
<keyword evidence="2" id="KW-0695">RNA-directed DNA polymerase</keyword>
<evidence type="ECO:0000259" key="1">
    <source>
        <dbReference type="Pfam" id="PF13966"/>
    </source>
</evidence>
<comment type="caution">
    <text evidence="2">The sequence shown here is derived from an EMBL/GenBank/DDBJ whole genome shotgun (WGS) entry which is preliminary data.</text>
</comment>
<proteinExistence type="predicted"/>